<evidence type="ECO:0000256" key="1">
    <source>
        <dbReference type="RuleBase" id="RU365099"/>
    </source>
</evidence>
<reference evidence="2 3" key="1">
    <citation type="journal article" date="2018" name="IMA Fungus">
        <title>IMA Genome-F 9: Draft genome sequence of Annulohypoxylon stygium, Aspergillus mulundensis, Berkeleyomyces basicola (syn. Thielaviopsis basicola), Ceratocystis smalleyi, two Cercospora beticola strains, Coleophoma cylindrospora, Fusarium fracticaudum, Phialophora cf. hyalina, and Morchella septimelata.</title>
        <authorList>
            <person name="Wingfield B.D."/>
            <person name="Bills G.F."/>
            <person name="Dong Y."/>
            <person name="Huang W."/>
            <person name="Nel W.J."/>
            <person name="Swalarsk-Parry B.S."/>
            <person name="Vaghefi N."/>
            <person name="Wilken P.M."/>
            <person name="An Z."/>
            <person name="de Beer Z.W."/>
            <person name="De Vos L."/>
            <person name="Chen L."/>
            <person name="Duong T.A."/>
            <person name="Gao Y."/>
            <person name="Hammerbacher A."/>
            <person name="Kikkert J.R."/>
            <person name="Li Y."/>
            <person name="Li H."/>
            <person name="Li K."/>
            <person name="Li Q."/>
            <person name="Liu X."/>
            <person name="Ma X."/>
            <person name="Naidoo K."/>
            <person name="Pethybridge S.J."/>
            <person name="Sun J."/>
            <person name="Steenkamp E.T."/>
            <person name="van der Nest M.A."/>
            <person name="van Wyk S."/>
            <person name="Wingfield M.J."/>
            <person name="Xiong C."/>
            <person name="Yue Q."/>
            <person name="Zhang X."/>
        </authorList>
    </citation>
    <scope>NUCLEOTIDE SEQUENCE [LARGE SCALE GENOMIC DNA]</scope>
    <source>
        <strain evidence="2 3">BP6252</strain>
    </source>
</reference>
<sequence>MLRASRLCCRCYATSTSTTPPMLLKIRYGASWFRDRHQLTKDRKDMKKAMQDKDSNKLAVLRSLLTATLNASKTSTPIATDMQMLALIRKNANASRAASEEFKAAGRQDLAEKEESQLKIMDEYAGSVEVMGEDEIRSTIKATVDTMKSEGTKLQMGDVLKKVFSPEVLGGKPVEKGDVAKMVKEIMAES</sequence>
<dbReference type="PANTHER" id="PTHR28055:SF1">
    <property type="entry name" value="ALTERED INHERITANCE OF MITOCHONDRIA PROTEIN 41, MITOCHONDRIAL"/>
    <property type="match status" value="1"/>
</dbReference>
<dbReference type="Gene3D" id="1.10.1510.10">
    <property type="entry name" value="Uncharacterised protein YqeY/AIM41 PF09424, N-terminal domain"/>
    <property type="match status" value="1"/>
</dbReference>
<protein>
    <recommendedName>
        <fullName evidence="1">Altered inheritance of mitochondria protein 41</fullName>
    </recommendedName>
</protein>
<dbReference type="SUPFAM" id="SSF89095">
    <property type="entry name" value="GatB/YqeY motif"/>
    <property type="match status" value="1"/>
</dbReference>
<dbReference type="STRING" id="1849047.A0A3D8S0W1"/>
<dbReference type="PANTHER" id="PTHR28055">
    <property type="entry name" value="ALTERED INHERITANCE OF MITOCHONDRIA PROTEIN 41, MITOCHONDRIAL"/>
    <property type="match status" value="1"/>
</dbReference>
<accession>A0A3D8S0W1</accession>
<dbReference type="Pfam" id="PF09424">
    <property type="entry name" value="YqeY"/>
    <property type="match status" value="1"/>
</dbReference>
<dbReference type="GO" id="GO:0005739">
    <property type="term" value="C:mitochondrion"/>
    <property type="evidence" value="ECO:0007669"/>
    <property type="project" value="UniProtKB-SubCell"/>
</dbReference>
<organism evidence="2 3">
    <name type="scientific">Coleophoma cylindrospora</name>
    <dbReference type="NCBI Taxonomy" id="1849047"/>
    <lineage>
        <taxon>Eukaryota</taxon>
        <taxon>Fungi</taxon>
        <taxon>Dikarya</taxon>
        <taxon>Ascomycota</taxon>
        <taxon>Pezizomycotina</taxon>
        <taxon>Leotiomycetes</taxon>
        <taxon>Helotiales</taxon>
        <taxon>Dermateaceae</taxon>
        <taxon>Coleophoma</taxon>
    </lineage>
</organism>
<dbReference type="InterPro" id="IPR019004">
    <property type="entry name" value="YqeY/Aim41"/>
</dbReference>
<gene>
    <name evidence="1" type="primary">AIM41</name>
    <name evidence="2" type="ORF">BP6252_04408</name>
</gene>
<dbReference type="InterPro" id="IPR003789">
    <property type="entry name" value="Asn/Gln_tRNA_amidoTrase-B-like"/>
</dbReference>
<proteinExistence type="inferred from homology"/>
<dbReference type="Proteomes" id="UP000256645">
    <property type="component" value="Unassembled WGS sequence"/>
</dbReference>
<name>A0A3D8S0W1_9HELO</name>
<evidence type="ECO:0000313" key="3">
    <source>
        <dbReference type="Proteomes" id="UP000256645"/>
    </source>
</evidence>
<keyword evidence="3" id="KW-1185">Reference proteome</keyword>
<keyword evidence="1" id="KW-0496">Mitochondrion</keyword>
<comment type="similarity">
    <text evidence="1">Belongs to the AIM41 family.</text>
</comment>
<dbReference type="InterPro" id="IPR042184">
    <property type="entry name" value="YqeY/Aim41_N"/>
</dbReference>
<dbReference type="GO" id="GO:0016884">
    <property type="term" value="F:carbon-nitrogen ligase activity, with glutamine as amido-N-donor"/>
    <property type="evidence" value="ECO:0007669"/>
    <property type="project" value="UniProtKB-UniRule"/>
</dbReference>
<dbReference type="OrthoDB" id="538640at2759"/>
<evidence type="ECO:0000313" key="2">
    <source>
        <dbReference type="EMBL" id="RDW79770.1"/>
    </source>
</evidence>
<comment type="caution">
    <text evidence="2">The sequence shown here is derived from an EMBL/GenBank/DDBJ whole genome shotgun (WGS) entry which is preliminary data.</text>
</comment>
<dbReference type="AlphaFoldDB" id="A0A3D8S0W1"/>
<dbReference type="EMBL" id="PDLM01000004">
    <property type="protein sequence ID" value="RDW79770.1"/>
    <property type="molecule type" value="Genomic_DNA"/>
</dbReference>
<comment type="subcellular location">
    <subcellularLocation>
        <location evidence="1">Mitochondrion</location>
    </subcellularLocation>
</comment>